<protein>
    <submittedName>
        <fullName evidence="1">Uncharacterized protein</fullName>
    </submittedName>
</protein>
<name>A0ABQ7KYN8_BRACM</name>
<sequence>MLMIHRKERSDSTLQAFLSAWELEAAMDFVRHESSILHHVHKNSVIHGFIPAAHANQYGASLRTGTIFKVDRFEVGQCTNIYKITDYPFVIRYIPTTTVDEVLTAAPVINLHKFMLRKFDHLQAFANTNLELPALMLYAKYGVQGSALNNVTATTPAVVCFLIDPSTLTPPSPPLKHSPRAQMESKEVVEMAWGMCNNQPFLWVVRPASILGSDGIETLPNEVSTIVSERRYIVKRDSK</sequence>
<gene>
    <name evidence="1" type="primary">A07g505530.1_BraROA</name>
    <name evidence="1" type="ORF">IGI04_026949</name>
</gene>
<dbReference type="Proteomes" id="UP000823674">
    <property type="component" value="Chromosome A07"/>
</dbReference>
<proteinExistence type="predicted"/>
<accession>A0ABQ7KYN8</accession>
<dbReference type="EMBL" id="JADBGQ010000009">
    <property type="protein sequence ID" value="KAG5379107.1"/>
    <property type="molecule type" value="Genomic_DNA"/>
</dbReference>
<evidence type="ECO:0000313" key="2">
    <source>
        <dbReference type="Proteomes" id="UP000823674"/>
    </source>
</evidence>
<keyword evidence="2" id="KW-1185">Reference proteome</keyword>
<comment type="caution">
    <text evidence="1">The sequence shown here is derived from an EMBL/GenBank/DDBJ whole genome shotgun (WGS) entry which is preliminary data.</text>
</comment>
<evidence type="ECO:0000313" key="1">
    <source>
        <dbReference type="EMBL" id="KAG5379107.1"/>
    </source>
</evidence>
<reference evidence="1 2" key="1">
    <citation type="submission" date="2021-03" db="EMBL/GenBank/DDBJ databases">
        <authorList>
            <person name="King G.J."/>
            <person name="Bancroft I."/>
            <person name="Baten A."/>
            <person name="Bloomfield J."/>
            <person name="Borpatragohain P."/>
            <person name="He Z."/>
            <person name="Irish N."/>
            <person name="Irwin J."/>
            <person name="Liu K."/>
            <person name="Mauleon R.P."/>
            <person name="Moore J."/>
            <person name="Morris R."/>
            <person name="Ostergaard L."/>
            <person name="Wang B."/>
            <person name="Wells R."/>
        </authorList>
    </citation>
    <scope>NUCLEOTIDE SEQUENCE [LARGE SCALE GENOMIC DNA]</scope>
    <source>
        <strain evidence="1">R-o-18</strain>
        <tissue evidence="1">Leaf</tissue>
    </source>
</reference>
<dbReference type="Gene3D" id="3.40.50.2000">
    <property type="entry name" value="Glycogen Phosphorylase B"/>
    <property type="match status" value="1"/>
</dbReference>
<organism evidence="1 2">
    <name type="scientific">Brassica rapa subsp. trilocularis</name>
    <dbReference type="NCBI Taxonomy" id="1813537"/>
    <lineage>
        <taxon>Eukaryota</taxon>
        <taxon>Viridiplantae</taxon>
        <taxon>Streptophyta</taxon>
        <taxon>Embryophyta</taxon>
        <taxon>Tracheophyta</taxon>
        <taxon>Spermatophyta</taxon>
        <taxon>Magnoliopsida</taxon>
        <taxon>eudicotyledons</taxon>
        <taxon>Gunneridae</taxon>
        <taxon>Pentapetalae</taxon>
        <taxon>rosids</taxon>
        <taxon>malvids</taxon>
        <taxon>Brassicales</taxon>
        <taxon>Brassicaceae</taxon>
        <taxon>Brassiceae</taxon>
        <taxon>Brassica</taxon>
    </lineage>
</organism>